<dbReference type="EMBL" id="ML993604">
    <property type="protein sequence ID" value="KAF2164332.1"/>
    <property type="molecule type" value="Genomic_DNA"/>
</dbReference>
<comment type="similarity">
    <text evidence="5">Belongs to the SAT4 family.</text>
</comment>
<dbReference type="OrthoDB" id="444631at2759"/>
<evidence type="ECO:0000256" key="3">
    <source>
        <dbReference type="ARBA" id="ARBA00022989"/>
    </source>
</evidence>
<feature type="region of interest" description="Disordered" evidence="6">
    <location>
        <begin position="307"/>
        <end position="349"/>
    </location>
</feature>
<reference evidence="9" key="1">
    <citation type="journal article" date="2020" name="Stud. Mycol.">
        <title>101 Dothideomycetes genomes: a test case for predicting lifestyles and emergence of pathogens.</title>
        <authorList>
            <person name="Haridas S."/>
            <person name="Albert R."/>
            <person name="Binder M."/>
            <person name="Bloem J."/>
            <person name="Labutti K."/>
            <person name="Salamov A."/>
            <person name="Andreopoulos B."/>
            <person name="Baker S."/>
            <person name="Barry K."/>
            <person name="Bills G."/>
            <person name="Bluhm B."/>
            <person name="Cannon C."/>
            <person name="Castanera R."/>
            <person name="Culley D."/>
            <person name="Daum C."/>
            <person name="Ezra D."/>
            <person name="Gonzalez J."/>
            <person name="Henrissat B."/>
            <person name="Kuo A."/>
            <person name="Liang C."/>
            <person name="Lipzen A."/>
            <person name="Lutzoni F."/>
            <person name="Magnuson J."/>
            <person name="Mondo S."/>
            <person name="Nolan M."/>
            <person name="Ohm R."/>
            <person name="Pangilinan J."/>
            <person name="Park H.-J."/>
            <person name="Ramirez L."/>
            <person name="Alfaro M."/>
            <person name="Sun H."/>
            <person name="Tritt A."/>
            <person name="Yoshinaga Y."/>
            <person name="Zwiers L.-H."/>
            <person name="Turgeon B."/>
            <person name="Goodwin S."/>
            <person name="Spatafora J."/>
            <person name="Crous P."/>
            <person name="Grigoriev I."/>
        </authorList>
    </citation>
    <scope>NUCLEOTIDE SEQUENCE</scope>
    <source>
        <strain evidence="9">ATCC 36951</strain>
    </source>
</reference>
<organism evidence="9 10">
    <name type="scientific">Zasmidium cellare ATCC 36951</name>
    <dbReference type="NCBI Taxonomy" id="1080233"/>
    <lineage>
        <taxon>Eukaryota</taxon>
        <taxon>Fungi</taxon>
        <taxon>Dikarya</taxon>
        <taxon>Ascomycota</taxon>
        <taxon>Pezizomycotina</taxon>
        <taxon>Dothideomycetes</taxon>
        <taxon>Dothideomycetidae</taxon>
        <taxon>Mycosphaerellales</taxon>
        <taxon>Mycosphaerellaceae</taxon>
        <taxon>Zasmidium</taxon>
    </lineage>
</organism>
<evidence type="ECO:0000256" key="7">
    <source>
        <dbReference type="SAM" id="Phobius"/>
    </source>
</evidence>
<dbReference type="PANTHER" id="PTHR33048">
    <property type="entry name" value="PTH11-LIKE INTEGRAL MEMBRANE PROTEIN (AFU_ORTHOLOGUE AFUA_5G11245)"/>
    <property type="match status" value="1"/>
</dbReference>
<gene>
    <name evidence="9" type="ORF">M409DRAFT_25211</name>
</gene>
<dbReference type="RefSeq" id="XP_033665221.1">
    <property type="nucleotide sequence ID" value="XM_033807592.1"/>
</dbReference>
<keyword evidence="4 7" id="KW-0472">Membrane</keyword>
<feature type="transmembrane region" description="Helical" evidence="7">
    <location>
        <begin position="166"/>
        <end position="190"/>
    </location>
</feature>
<feature type="domain" description="Rhodopsin" evidence="8">
    <location>
        <begin position="29"/>
        <end position="266"/>
    </location>
</feature>
<feature type="compositionally biased region" description="Basic and acidic residues" evidence="6">
    <location>
        <begin position="316"/>
        <end position="329"/>
    </location>
</feature>
<evidence type="ECO:0000256" key="5">
    <source>
        <dbReference type="ARBA" id="ARBA00038359"/>
    </source>
</evidence>
<evidence type="ECO:0000256" key="1">
    <source>
        <dbReference type="ARBA" id="ARBA00004141"/>
    </source>
</evidence>
<dbReference type="GO" id="GO:0016020">
    <property type="term" value="C:membrane"/>
    <property type="evidence" value="ECO:0007669"/>
    <property type="project" value="UniProtKB-SubCell"/>
</dbReference>
<name>A0A6A6CEH8_ZASCE</name>
<keyword evidence="3 7" id="KW-1133">Transmembrane helix</keyword>
<dbReference type="AlphaFoldDB" id="A0A6A6CEH8"/>
<sequence>MAISGHASPSATLAVIFTSSALAIFAVVLRLWTRLLIVRQPGCDDLLVTLSLFFTLIFAVCVSFEVYYGLGRHIETLTKHDLTQLCLWLWISVWNYYIGLGLAKLSIVVQCMRIFGHIKGFRIASYVLSAIIVAFTIFSTFISIFLCQPVSRFWNLEGPGKCIDRLPLWLFNSAFTMLADIAVTVLPLPVLKSLQLPARQRYILMGVFGLGGVICIVSIVRLSGIYATSVAKDVSWENSQAALYSNLEAAVGIIASCVPTLRAFVKTYFPRLFTSGSAGSDGTELSDFSGGYDRMKVGAVRVTAGELDTGSGGDGTKSKAMMEHRERVPTPRPYGSTEELVPAVTREVS</sequence>
<evidence type="ECO:0000259" key="8">
    <source>
        <dbReference type="Pfam" id="PF20684"/>
    </source>
</evidence>
<evidence type="ECO:0000313" key="10">
    <source>
        <dbReference type="Proteomes" id="UP000799537"/>
    </source>
</evidence>
<keyword evidence="10" id="KW-1185">Reference proteome</keyword>
<feature type="transmembrane region" description="Helical" evidence="7">
    <location>
        <begin position="123"/>
        <end position="146"/>
    </location>
</feature>
<evidence type="ECO:0000256" key="2">
    <source>
        <dbReference type="ARBA" id="ARBA00022692"/>
    </source>
</evidence>
<feature type="transmembrane region" description="Helical" evidence="7">
    <location>
        <begin position="12"/>
        <end position="33"/>
    </location>
</feature>
<dbReference type="Proteomes" id="UP000799537">
    <property type="component" value="Unassembled WGS sequence"/>
</dbReference>
<dbReference type="GeneID" id="54560864"/>
<feature type="transmembrane region" description="Helical" evidence="7">
    <location>
        <begin position="87"/>
        <end position="111"/>
    </location>
</feature>
<dbReference type="Pfam" id="PF20684">
    <property type="entry name" value="Fung_rhodopsin"/>
    <property type="match status" value="1"/>
</dbReference>
<proteinExistence type="inferred from homology"/>
<accession>A0A6A6CEH8</accession>
<keyword evidence="2 7" id="KW-0812">Transmembrane</keyword>
<feature type="transmembrane region" description="Helical" evidence="7">
    <location>
        <begin position="45"/>
        <end position="67"/>
    </location>
</feature>
<evidence type="ECO:0000256" key="6">
    <source>
        <dbReference type="SAM" id="MobiDB-lite"/>
    </source>
</evidence>
<dbReference type="InterPro" id="IPR052337">
    <property type="entry name" value="SAT4-like"/>
</dbReference>
<protein>
    <recommendedName>
        <fullName evidence="8">Rhodopsin domain-containing protein</fullName>
    </recommendedName>
</protein>
<comment type="subcellular location">
    <subcellularLocation>
        <location evidence="1">Membrane</location>
        <topology evidence="1">Multi-pass membrane protein</topology>
    </subcellularLocation>
</comment>
<feature type="transmembrane region" description="Helical" evidence="7">
    <location>
        <begin position="202"/>
        <end position="227"/>
    </location>
</feature>
<evidence type="ECO:0000313" key="9">
    <source>
        <dbReference type="EMBL" id="KAF2164332.1"/>
    </source>
</evidence>
<dbReference type="PANTHER" id="PTHR33048:SF47">
    <property type="entry name" value="INTEGRAL MEMBRANE PROTEIN-RELATED"/>
    <property type="match status" value="1"/>
</dbReference>
<evidence type="ECO:0000256" key="4">
    <source>
        <dbReference type="ARBA" id="ARBA00023136"/>
    </source>
</evidence>
<dbReference type="InterPro" id="IPR049326">
    <property type="entry name" value="Rhodopsin_dom_fungi"/>
</dbReference>